<reference evidence="5 6" key="1">
    <citation type="journal article" date="2016" name="Nat. Commun.">
        <title>Thousands of microbial genomes shed light on interconnected biogeochemical processes in an aquifer system.</title>
        <authorList>
            <person name="Anantharaman K."/>
            <person name="Brown C.T."/>
            <person name="Hug L.A."/>
            <person name="Sharon I."/>
            <person name="Castelle C.J."/>
            <person name="Probst A.J."/>
            <person name="Thomas B.C."/>
            <person name="Singh A."/>
            <person name="Wilkins M.J."/>
            <person name="Karaoz U."/>
            <person name="Brodie E.L."/>
            <person name="Williams K.H."/>
            <person name="Hubbard S.S."/>
            <person name="Banfield J.F."/>
        </authorList>
    </citation>
    <scope>NUCLEOTIDE SEQUENCE [LARGE SCALE GENOMIC DNA]</scope>
</reference>
<evidence type="ECO:0000256" key="1">
    <source>
        <dbReference type="ARBA" id="ARBA00022676"/>
    </source>
</evidence>
<name>A0A1G2CWS4_9BACT</name>
<keyword evidence="2" id="KW-0808">Transferase</keyword>
<feature type="domain" description="Glycosyl transferase family 1" evidence="3">
    <location>
        <begin position="196"/>
        <end position="348"/>
    </location>
</feature>
<dbReference type="InterPro" id="IPR001296">
    <property type="entry name" value="Glyco_trans_1"/>
</dbReference>
<dbReference type="GO" id="GO:0016757">
    <property type="term" value="F:glycosyltransferase activity"/>
    <property type="evidence" value="ECO:0007669"/>
    <property type="project" value="UniProtKB-KW"/>
</dbReference>
<dbReference type="Gene3D" id="3.40.50.2000">
    <property type="entry name" value="Glycogen Phosphorylase B"/>
    <property type="match status" value="2"/>
</dbReference>
<dbReference type="Proteomes" id="UP000177122">
    <property type="component" value="Unassembled WGS sequence"/>
</dbReference>
<dbReference type="PANTHER" id="PTHR12526">
    <property type="entry name" value="GLYCOSYLTRANSFERASE"/>
    <property type="match status" value="1"/>
</dbReference>
<gene>
    <name evidence="5" type="ORF">A2845_03300</name>
</gene>
<evidence type="ECO:0000313" key="6">
    <source>
        <dbReference type="Proteomes" id="UP000177122"/>
    </source>
</evidence>
<comment type="caution">
    <text evidence="5">The sequence shown here is derived from an EMBL/GenBank/DDBJ whole genome shotgun (WGS) entry which is preliminary data.</text>
</comment>
<evidence type="ECO:0008006" key="7">
    <source>
        <dbReference type="Google" id="ProtNLM"/>
    </source>
</evidence>
<dbReference type="EMBL" id="MHLI01000006">
    <property type="protein sequence ID" value="OGZ05804.1"/>
    <property type="molecule type" value="Genomic_DNA"/>
</dbReference>
<dbReference type="Pfam" id="PF13439">
    <property type="entry name" value="Glyco_transf_4"/>
    <property type="match status" value="1"/>
</dbReference>
<organism evidence="5 6">
    <name type="scientific">Candidatus Lloydbacteria bacterium RIFCSPHIGHO2_01_FULL_49_22</name>
    <dbReference type="NCBI Taxonomy" id="1798658"/>
    <lineage>
        <taxon>Bacteria</taxon>
        <taxon>Candidatus Lloydiibacteriota</taxon>
    </lineage>
</organism>
<evidence type="ECO:0000313" key="5">
    <source>
        <dbReference type="EMBL" id="OGZ05804.1"/>
    </source>
</evidence>
<evidence type="ECO:0000259" key="3">
    <source>
        <dbReference type="Pfam" id="PF00534"/>
    </source>
</evidence>
<dbReference type="PANTHER" id="PTHR12526:SF510">
    <property type="entry name" value="D-INOSITOL 3-PHOSPHATE GLYCOSYLTRANSFERASE"/>
    <property type="match status" value="1"/>
</dbReference>
<dbReference type="AlphaFoldDB" id="A0A1G2CWS4"/>
<dbReference type="InterPro" id="IPR028098">
    <property type="entry name" value="Glyco_trans_4-like_N"/>
</dbReference>
<dbReference type="SUPFAM" id="SSF53756">
    <property type="entry name" value="UDP-Glycosyltransferase/glycogen phosphorylase"/>
    <property type="match status" value="1"/>
</dbReference>
<accession>A0A1G2CWS4</accession>
<evidence type="ECO:0000259" key="4">
    <source>
        <dbReference type="Pfam" id="PF13439"/>
    </source>
</evidence>
<proteinExistence type="predicted"/>
<evidence type="ECO:0000256" key="2">
    <source>
        <dbReference type="ARBA" id="ARBA00022679"/>
    </source>
</evidence>
<feature type="domain" description="Glycosyltransferase subfamily 4-like N-terminal" evidence="4">
    <location>
        <begin position="29"/>
        <end position="176"/>
    </location>
</feature>
<protein>
    <recommendedName>
        <fullName evidence="7">Glycosyl transferase family 1 domain-containing protein</fullName>
    </recommendedName>
</protein>
<sequence length="381" mass="42375">MISTDRSVFDTNSAVLARLVEQAGLVSELHVVVFTPRGEKFKKFHGAEHLIIHPTSSAGRWAYLPDAFRLARSIIAHHGNREKWLITTQDPFETGALGYLIAKTLHVPLHLQIHTDPWSEAWQHERIMNRARFAVMGFLLQHTSGVRVVSKRVEESVLRSGVPKECVTRVPIFTDVRKWKETTPTFDLHASYRMFDKIVLSIGRLQPEKNFHGLIRAFARVKKVRDDTMLLIVGSGPLRERLLLLASSLGLSGSVIVLPWARDVVSYYKTCDLYVQPSLYEGWGLAVAEAMAAGAPVLMTDVGVAGELVRDKETGIVIPVGDEGALADAMLEILADATLRTILSAAAAREVEQLPTHAETLAAYRASWVNAHHYGHKKTKK</sequence>
<keyword evidence="1" id="KW-0328">Glycosyltransferase</keyword>
<dbReference type="Pfam" id="PF00534">
    <property type="entry name" value="Glycos_transf_1"/>
    <property type="match status" value="1"/>
</dbReference>